<dbReference type="Proteomes" id="UP000265515">
    <property type="component" value="Unassembled WGS sequence"/>
</dbReference>
<dbReference type="AlphaFoldDB" id="A0A388LPN0"/>
<evidence type="ECO:0000313" key="2">
    <source>
        <dbReference type="EMBL" id="GBG84288.1"/>
    </source>
</evidence>
<dbReference type="EMBL" id="BFEA01000470">
    <property type="protein sequence ID" value="GBG84288.1"/>
    <property type="molecule type" value="Genomic_DNA"/>
</dbReference>
<feature type="compositionally biased region" description="Pro residues" evidence="1">
    <location>
        <begin position="116"/>
        <end position="129"/>
    </location>
</feature>
<feature type="compositionally biased region" description="Basic and acidic residues" evidence="1">
    <location>
        <begin position="1"/>
        <end position="12"/>
    </location>
</feature>
<gene>
    <name evidence="2" type="ORF">CBR_g38259</name>
</gene>
<name>A0A388LPN0_CHABU</name>
<comment type="caution">
    <text evidence="2">The sequence shown here is derived from an EMBL/GenBank/DDBJ whole genome shotgun (WGS) entry which is preliminary data.</text>
</comment>
<proteinExistence type="predicted"/>
<feature type="region of interest" description="Disordered" evidence="1">
    <location>
        <begin position="1"/>
        <end position="21"/>
    </location>
</feature>
<sequence>MLAEADRQEAAKLEAATDASRKEHLLQQAQKTFADVRVAQCTRDLAELVLLQDKLTPSHFTNWDERIQQLETRVADLGTQQSKILDGIQNLTAQLTAANVISPLVPVVPSLKPKNPSQPPSPPPSPPLGSPHSSRKASPSVSSQAKATPPPTIAAVVAEDHKGPKILAPNKFKGDDPKIDVGDWAAGTRAYLKGFQCPEQQKVATVVGLLEGPAQKWATSTASAQS</sequence>
<dbReference type="Gramene" id="GBG84288">
    <property type="protein sequence ID" value="GBG84288"/>
    <property type="gene ID" value="CBR_g38259"/>
</dbReference>
<feature type="region of interest" description="Disordered" evidence="1">
    <location>
        <begin position="111"/>
        <end position="151"/>
    </location>
</feature>
<evidence type="ECO:0000256" key="1">
    <source>
        <dbReference type="SAM" id="MobiDB-lite"/>
    </source>
</evidence>
<evidence type="ECO:0000313" key="3">
    <source>
        <dbReference type="Proteomes" id="UP000265515"/>
    </source>
</evidence>
<organism evidence="2 3">
    <name type="scientific">Chara braunii</name>
    <name type="common">Braun's stonewort</name>
    <dbReference type="NCBI Taxonomy" id="69332"/>
    <lineage>
        <taxon>Eukaryota</taxon>
        <taxon>Viridiplantae</taxon>
        <taxon>Streptophyta</taxon>
        <taxon>Charophyceae</taxon>
        <taxon>Charales</taxon>
        <taxon>Characeae</taxon>
        <taxon>Chara</taxon>
    </lineage>
</organism>
<reference evidence="2 3" key="1">
    <citation type="journal article" date="2018" name="Cell">
        <title>The Chara Genome: Secondary Complexity and Implications for Plant Terrestrialization.</title>
        <authorList>
            <person name="Nishiyama T."/>
            <person name="Sakayama H."/>
            <person name="Vries J.D."/>
            <person name="Buschmann H."/>
            <person name="Saint-Marcoux D."/>
            <person name="Ullrich K.K."/>
            <person name="Haas F.B."/>
            <person name="Vanderstraeten L."/>
            <person name="Becker D."/>
            <person name="Lang D."/>
            <person name="Vosolsobe S."/>
            <person name="Rombauts S."/>
            <person name="Wilhelmsson P.K.I."/>
            <person name="Janitza P."/>
            <person name="Kern R."/>
            <person name="Heyl A."/>
            <person name="Rumpler F."/>
            <person name="Villalobos L.I.A.C."/>
            <person name="Clay J.M."/>
            <person name="Skokan R."/>
            <person name="Toyoda A."/>
            <person name="Suzuki Y."/>
            <person name="Kagoshima H."/>
            <person name="Schijlen E."/>
            <person name="Tajeshwar N."/>
            <person name="Catarino B."/>
            <person name="Hetherington A.J."/>
            <person name="Saltykova A."/>
            <person name="Bonnot C."/>
            <person name="Breuninger H."/>
            <person name="Symeonidi A."/>
            <person name="Radhakrishnan G.V."/>
            <person name="Van Nieuwerburgh F."/>
            <person name="Deforce D."/>
            <person name="Chang C."/>
            <person name="Karol K.G."/>
            <person name="Hedrich R."/>
            <person name="Ulvskov P."/>
            <person name="Glockner G."/>
            <person name="Delwiche C.F."/>
            <person name="Petrasek J."/>
            <person name="Van de Peer Y."/>
            <person name="Friml J."/>
            <person name="Beilby M."/>
            <person name="Dolan L."/>
            <person name="Kohara Y."/>
            <person name="Sugano S."/>
            <person name="Fujiyama A."/>
            <person name="Delaux P.-M."/>
            <person name="Quint M."/>
            <person name="TheiBen G."/>
            <person name="Hagemann M."/>
            <person name="Harholt J."/>
            <person name="Dunand C."/>
            <person name="Zachgo S."/>
            <person name="Langdale J."/>
            <person name="Maumus F."/>
            <person name="Straeten D.V.D."/>
            <person name="Gould S.B."/>
            <person name="Rensing S.A."/>
        </authorList>
    </citation>
    <scope>NUCLEOTIDE SEQUENCE [LARGE SCALE GENOMIC DNA]</scope>
    <source>
        <strain evidence="2 3">S276</strain>
    </source>
</reference>
<keyword evidence="3" id="KW-1185">Reference proteome</keyword>
<accession>A0A388LPN0</accession>
<protein>
    <submittedName>
        <fullName evidence="2">Uncharacterized protein</fullName>
    </submittedName>
</protein>